<dbReference type="Pfam" id="PF03468">
    <property type="entry name" value="XS"/>
    <property type="match status" value="1"/>
</dbReference>
<feature type="domain" description="XS" evidence="1">
    <location>
        <begin position="7"/>
        <end position="113"/>
    </location>
</feature>
<dbReference type="PANTHER" id="PTHR21596:SF65">
    <property type="entry name" value="PROTEIN INVOLVED IN DE NOVO 2-RELATED"/>
    <property type="match status" value="1"/>
</dbReference>
<dbReference type="Gene3D" id="3.30.70.2890">
    <property type="entry name" value="XS domain"/>
    <property type="match status" value="1"/>
</dbReference>
<dbReference type="GeneID" id="130471854"/>
<dbReference type="Proteomes" id="UP000813463">
    <property type="component" value="Chromosome 4"/>
</dbReference>
<dbReference type="InterPro" id="IPR005380">
    <property type="entry name" value="XS_domain"/>
</dbReference>
<reference evidence="2" key="1">
    <citation type="journal article" date="2021" name="Nat. Commun.">
        <title>Genomic analyses provide insights into spinach domestication and the genetic basis of agronomic traits.</title>
        <authorList>
            <person name="Cai X."/>
            <person name="Sun X."/>
            <person name="Xu C."/>
            <person name="Sun H."/>
            <person name="Wang X."/>
            <person name="Ge C."/>
            <person name="Zhang Z."/>
            <person name="Wang Q."/>
            <person name="Fei Z."/>
            <person name="Jiao C."/>
            <person name="Wang Q."/>
        </authorList>
    </citation>
    <scope>NUCLEOTIDE SEQUENCE [LARGE SCALE GENOMIC DNA]</scope>
    <source>
        <strain evidence="2">cv. Varoflay</strain>
    </source>
</reference>
<dbReference type="InterPro" id="IPR038588">
    <property type="entry name" value="XS_domain_sf"/>
</dbReference>
<accession>A0ABM3RRB3</accession>
<evidence type="ECO:0000259" key="1">
    <source>
        <dbReference type="Pfam" id="PF03468"/>
    </source>
</evidence>
<sequence length="310" mass="35563">MDSNVPYVHPYTIVMKNLPIEFIGGKPTSRSLSWLKHELIGLGFRVTKVRGQWDGSGFLGYAFVDFGGRQEHFESAARLARQYELAGHGRTHYLSNMESPTGIYAWLATSTDARLFRGAHLCYQTADIATIAGINAETTMHESIRTYEAVSAGLNKMTTNLRREGNDNDSETLKYFLERYDEVEKGIAEVNKEMATGLKFCEEEKIRLKSIQRNLFTPLHEALHIANRPQLCEFIKQLLDQYDEVEQRVRELNLAIEPIKNTVIDTMPCVVGKYQTLTWYRLAFQRFRQITCLHIPLVGPKLYGSKRFRS</sequence>
<gene>
    <name evidence="3" type="primary">LOC130471854</name>
</gene>
<reference evidence="3" key="2">
    <citation type="submission" date="2025-08" db="UniProtKB">
        <authorList>
            <consortium name="RefSeq"/>
        </authorList>
    </citation>
    <scope>IDENTIFICATION</scope>
    <source>
        <tissue evidence="3">Leaf</tissue>
    </source>
</reference>
<evidence type="ECO:0000313" key="3">
    <source>
        <dbReference type="RefSeq" id="XP_056698162.1"/>
    </source>
</evidence>
<proteinExistence type="predicted"/>
<dbReference type="PANTHER" id="PTHR21596">
    <property type="entry name" value="RIBONUCLEASE P SUBUNIT P38"/>
    <property type="match status" value="1"/>
</dbReference>
<name>A0ABM3RRB3_SPIOL</name>
<dbReference type="RefSeq" id="XP_056698162.1">
    <property type="nucleotide sequence ID" value="XM_056842184.1"/>
</dbReference>
<keyword evidence="2" id="KW-1185">Reference proteome</keyword>
<dbReference type="InterPro" id="IPR045177">
    <property type="entry name" value="FDM1-5/IDN2"/>
</dbReference>
<protein>
    <submittedName>
        <fullName evidence="3">Protein INVOLVED IN DE NOVO 2-like</fullName>
    </submittedName>
</protein>
<organism evidence="2 3">
    <name type="scientific">Spinacia oleracea</name>
    <name type="common">Spinach</name>
    <dbReference type="NCBI Taxonomy" id="3562"/>
    <lineage>
        <taxon>Eukaryota</taxon>
        <taxon>Viridiplantae</taxon>
        <taxon>Streptophyta</taxon>
        <taxon>Embryophyta</taxon>
        <taxon>Tracheophyta</taxon>
        <taxon>Spermatophyta</taxon>
        <taxon>Magnoliopsida</taxon>
        <taxon>eudicotyledons</taxon>
        <taxon>Gunneridae</taxon>
        <taxon>Pentapetalae</taxon>
        <taxon>Caryophyllales</taxon>
        <taxon>Chenopodiaceae</taxon>
        <taxon>Chenopodioideae</taxon>
        <taxon>Anserineae</taxon>
        <taxon>Spinacia</taxon>
    </lineage>
</organism>
<evidence type="ECO:0000313" key="2">
    <source>
        <dbReference type="Proteomes" id="UP000813463"/>
    </source>
</evidence>